<organism evidence="2 3">
    <name type="scientific">Iphiclides podalirius</name>
    <name type="common">scarce swallowtail</name>
    <dbReference type="NCBI Taxonomy" id="110791"/>
    <lineage>
        <taxon>Eukaryota</taxon>
        <taxon>Metazoa</taxon>
        <taxon>Ecdysozoa</taxon>
        <taxon>Arthropoda</taxon>
        <taxon>Hexapoda</taxon>
        <taxon>Insecta</taxon>
        <taxon>Pterygota</taxon>
        <taxon>Neoptera</taxon>
        <taxon>Endopterygota</taxon>
        <taxon>Lepidoptera</taxon>
        <taxon>Glossata</taxon>
        <taxon>Ditrysia</taxon>
        <taxon>Papilionoidea</taxon>
        <taxon>Papilionidae</taxon>
        <taxon>Papilioninae</taxon>
        <taxon>Iphiclides</taxon>
    </lineage>
</organism>
<accession>A0ABN8ISA3</accession>
<protein>
    <recommendedName>
        <fullName evidence="4">Guanine nucleotide-binding protein subunit gamma</fullName>
    </recommendedName>
</protein>
<feature type="region of interest" description="Disordered" evidence="1">
    <location>
        <begin position="1"/>
        <end position="21"/>
    </location>
</feature>
<feature type="region of interest" description="Disordered" evidence="1">
    <location>
        <begin position="82"/>
        <end position="104"/>
    </location>
</feature>
<dbReference type="EMBL" id="OW152816">
    <property type="protein sequence ID" value="CAH2065772.1"/>
    <property type="molecule type" value="Genomic_DNA"/>
</dbReference>
<reference evidence="2" key="1">
    <citation type="submission" date="2022-03" db="EMBL/GenBank/DDBJ databases">
        <authorList>
            <person name="Martin H S."/>
        </authorList>
    </citation>
    <scope>NUCLEOTIDE SEQUENCE</scope>
</reference>
<proteinExistence type="predicted"/>
<evidence type="ECO:0008006" key="4">
    <source>
        <dbReference type="Google" id="ProtNLM"/>
    </source>
</evidence>
<dbReference type="Proteomes" id="UP000837857">
    <property type="component" value="Chromosome 4"/>
</dbReference>
<evidence type="ECO:0000313" key="3">
    <source>
        <dbReference type="Proteomes" id="UP000837857"/>
    </source>
</evidence>
<evidence type="ECO:0000256" key="1">
    <source>
        <dbReference type="SAM" id="MobiDB-lite"/>
    </source>
</evidence>
<gene>
    <name evidence="2" type="ORF">IPOD504_LOCUS13126</name>
</gene>
<sequence>MRVRRDSPSIDKSAASGPLKTPSKVAALKQCLEFIMEAKGKVSPPAMPNWLVEETAHCVTLASSSASPLLAGSLSGTSAERDQKCYAGSRDPGIRAVQPTRTEF</sequence>
<name>A0ABN8ISA3_9NEOP</name>
<feature type="non-terminal residue" evidence="2">
    <location>
        <position position="104"/>
    </location>
</feature>
<keyword evidence="3" id="KW-1185">Reference proteome</keyword>
<evidence type="ECO:0000313" key="2">
    <source>
        <dbReference type="EMBL" id="CAH2065772.1"/>
    </source>
</evidence>